<evidence type="ECO:0000256" key="1">
    <source>
        <dbReference type="SAM" id="MobiDB-lite"/>
    </source>
</evidence>
<sequence length="110" mass="12446">MATSFFYSTMPSLHWKDSITSDRLSKKELRKRDLNFEPYTESDVDSQPSSEPSTIHHASRPTTIPTVNMTPYIPDSQTTATANISFVDASILSKLDLPLFEGNLLEFPEY</sequence>
<evidence type="ECO:0000313" key="3">
    <source>
        <dbReference type="Proteomes" id="UP001303046"/>
    </source>
</evidence>
<feature type="region of interest" description="Disordered" evidence="1">
    <location>
        <begin position="38"/>
        <end position="68"/>
    </location>
</feature>
<proteinExistence type="predicted"/>
<name>A0ABR1DWS2_NECAM</name>
<comment type="caution">
    <text evidence="2">The sequence shown here is derived from an EMBL/GenBank/DDBJ whole genome shotgun (WGS) entry which is preliminary data.</text>
</comment>
<dbReference type="EMBL" id="JAVFWL010000005">
    <property type="protein sequence ID" value="KAK6754880.1"/>
    <property type="molecule type" value="Genomic_DNA"/>
</dbReference>
<gene>
    <name evidence="2" type="primary">Necator_chrV.g18491</name>
    <name evidence="2" type="ORF">RB195_013700</name>
</gene>
<keyword evidence="3" id="KW-1185">Reference proteome</keyword>
<organism evidence="2 3">
    <name type="scientific">Necator americanus</name>
    <name type="common">Human hookworm</name>
    <dbReference type="NCBI Taxonomy" id="51031"/>
    <lineage>
        <taxon>Eukaryota</taxon>
        <taxon>Metazoa</taxon>
        <taxon>Ecdysozoa</taxon>
        <taxon>Nematoda</taxon>
        <taxon>Chromadorea</taxon>
        <taxon>Rhabditida</taxon>
        <taxon>Rhabditina</taxon>
        <taxon>Rhabditomorpha</taxon>
        <taxon>Strongyloidea</taxon>
        <taxon>Ancylostomatidae</taxon>
        <taxon>Bunostominae</taxon>
        <taxon>Necator</taxon>
    </lineage>
</organism>
<protein>
    <submittedName>
        <fullName evidence="2">Uncharacterized protein</fullName>
    </submittedName>
</protein>
<dbReference type="Proteomes" id="UP001303046">
    <property type="component" value="Unassembled WGS sequence"/>
</dbReference>
<reference evidence="2 3" key="1">
    <citation type="submission" date="2023-08" db="EMBL/GenBank/DDBJ databases">
        <title>A Necator americanus chromosomal reference genome.</title>
        <authorList>
            <person name="Ilik V."/>
            <person name="Petrzelkova K.J."/>
            <person name="Pardy F."/>
            <person name="Fuh T."/>
            <person name="Niatou-Singa F.S."/>
            <person name="Gouil Q."/>
            <person name="Baker L."/>
            <person name="Ritchie M.E."/>
            <person name="Jex A.R."/>
            <person name="Gazzola D."/>
            <person name="Li H."/>
            <person name="Toshio Fujiwara R."/>
            <person name="Zhan B."/>
            <person name="Aroian R.V."/>
            <person name="Pafco B."/>
            <person name="Schwarz E.M."/>
        </authorList>
    </citation>
    <scope>NUCLEOTIDE SEQUENCE [LARGE SCALE GENOMIC DNA]</scope>
    <source>
        <strain evidence="2 3">Aroian</strain>
        <tissue evidence="2">Whole animal</tissue>
    </source>
</reference>
<evidence type="ECO:0000313" key="2">
    <source>
        <dbReference type="EMBL" id="KAK6754880.1"/>
    </source>
</evidence>
<accession>A0ABR1DWS2</accession>